<feature type="transmembrane region" description="Helical" evidence="6">
    <location>
        <begin position="133"/>
        <end position="155"/>
    </location>
</feature>
<evidence type="ECO:0000256" key="5">
    <source>
        <dbReference type="ARBA" id="ARBA00023136"/>
    </source>
</evidence>
<accession>A0A9D4ULK1</accession>
<comment type="subcellular location">
    <subcellularLocation>
        <location evidence="1">Membrane</location>
        <topology evidence="1">Multi-pass membrane protein</topology>
    </subcellularLocation>
</comment>
<evidence type="ECO:0000256" key="6">
    <source>
        <dbReference type="SAM" id="Phobius"/>
    </source>
</evidence>
<feature type="transmembrane region" description="Helical" evidence="6">
    <location>
        <begin position="438"/>
        <end position="459"/>
    </location>
</feature>
<gene>
    <name evidence="7" type="ORF">GOP47_0014481</name>
</gene>
<evidence type="ECO:0000313" key="8">
    <source>
        <dbReference type="Proteomes" id="UP000886520"/>
    </source>
</evidence>
<evidence type="ECO:0008006" key="9">
    <source>
        <dbReference type="Google" id="ProtNLM"/>
    </source>
</evidence>
<evidence type="ECO:0000256" key="3">
    <source>
        <dbReference type="ARBA" id="ARBA00022692"/>
    </source>
</evidence>
<protein>
    <recommendedName>
        <fullName evidence="9">Sulfite exporter TauE/SafE family protein</fullName>
    </recommendedName>
</protein>
<feature type="transmembrane region" description="Helical" evidence="6">
    <location>
        <begin position="257"/>
        <end position="274"/>
    </location>
</feature>
<reference evidence="7" key="1">
    <citation type="submission" date="2021-01" db="EMBL/GenBank/DDBJ databases">
        <title>Adiantum capillus-veneris genome.</title>
        <authorList>
            <person name="Fang Y."/>
            <person name="Liao Q."/>
        </authorList>
    </citation>
    <scope>NUCLEOTIDE SEQUENCE</scope>
    <source>
        <strain evidence="7">H3</strain>
        <tissue evidence="7">Leaf</tissue>
    </source>
</reference>
<dbReference type="GO" id="GO:0016567">
    <property type="term" value="P:protein ubiquitination"/>
    <property type="evidence" value="ECO:0007669"/>
    <property type="project" value="TreeGrafter"/>
</dbReference>
<dbReference type="Pfam" id="PF01925">
    <property type="entry name" value="TauE"/>
    <property type="match status" value="2"/>
</dbReference>
<comment type="caution">
    <text evidence="7">The sequence shown here is derived from an EMBL/GenBank/DDBJ whole genome shotgun (WGS) entry which is preliminary data.</text>
</comment>
<feature type="transmembrane region" description="Helical" evidence="6">
    <location>
        <begin position="344"/>
        <end position="367"/>
    </location>
</feature>
<feature type="transmembrane region" description="Helical" evidence="6">
    <location>
        <begin position="102"/>
        <end position="121"/>
    </location>
</feature>
<proteinExistence type="inferred from homology"/>
<evidence type="ECO:0000256" key="4">
    <source>
        <dbReference type="ARBA" id="ARBA00022989"/>
    </source>
</evidence>
<dbReference type="InterPro" id="IPR002781">
    <property type="entry name" value="TM_pro_TauE-like"/>
</dbReference>
<keyword evidence="3 6" id="KW-0812">Transmembrane</keyword>
<dbReference type="GO" id="GO:0016020">
    <property type="term" value="C:membrane"/>
    <property type="evidence" value="ECO:0007669"/>
    <property type="project" value="UniProtKB-SubCell"/>
</dbReference>
<evidence type="ECO:0000256" key="2">
    <source>
        <dbReference type="ARBA" id="ARBA00009142"/>
    </source>
</evidence>
<dbReference type="AlphaFoldDB" id="A0A9D4ULK1"/>
<dbReference type="OrthoDB" id="434519at2759"/>
<dbReference type="PANTHER" id="PTHR14255">
    <property type="entry name" value="CEREBLON"/>
    <property type="match status" value="1"/>
</dbReference>
<dbReference type="EMBL" id="JABFUD020000014">
    <property type="protein sequence ID" value="KAI5070138.1"/>
    <property type="molecule type" value="Genomic_DNA"/>
</dbReference>
<feature type="transmembrane region" description="Helical" evidence="6">
    <location>
        <begin position="409"/>
        <end position="432"/>
    </location>
</feature>
<sequence length="480" mass="52059">MEDTIPLRLFLSLMIVLYFGRIGVMCANSTTYAGSEVEVWDARYFSPNYLVQTDSELQTWRIVTAVICGAIAAALSSAGGLGGGGLYVPIFNLLLGFNSKTSAALSSCMILGGTLVNLFWYCFQRRVDGLGPLIDYQVSLLCLPNVLLGIGAGVFCNVASPSWLVTVVLIVVLFFMTFRSSCNACQRWNHETRALQSASVSSAPVKENACDVVVAAPLCDSHDEKYGDGNGKNEELKKPLLERLGVEGLPQYPPLKIAMLCTIWVAFLAVQIVRGSSDGENLFGIQTCGVIYWLVTLVQVPFAFVVTTCTIIYFQRKSLDQKDGENPSPQEEPMRGGLVKMRWLPVYALGAGFLGGMLGLGGGTIISPLLLETGMHPQVTAATCSFMVFFSSSLSVVQFWLLGRIPEEYALISAALSLVFSVIGLQVVQTIIIKYGRVSLIVFAVSIVMGISAVLMALFGTWDVVIQVRQGEYMGFRSPC</sequence>
<feature type="transmembrane region" description="Helical" evidence="6">
    <location>
        <begin position="290"/>
        <end position="314"/>
    </location>
</feature>
<dbReference type="Proteomes" id="UP000886520">
    <property type="component" value="Chromosome 14"/>
</dbReference>
<keyword evidence="8" id="KW-1185">Reference proteome</keyword>
<name>A0A9D4ULK1_ADICA</name>
<keyword evidence="5 6" id="KW-0472">Membrane</keyword>
<evidence type="ECO:0000313" key="7">
    <source>
        <dbReference type="EMBL" id="KAI5070138.1"/>
    </source>
</evidence>
<feature type="transmembrane region" description="Helical" evidence="6">
    <location>
        <begin position="379"/>
        <end position="402"/>
    </location>
</feature>
<dbReference type="GO" id="GO:0031464">
    <property type="term" value="C:Cul4A-RING E3 ubiquitin ligase complex"/>
    <property type="evidence" value="ECO:0007669"/>
    <property type="project" value="TreeGrafter"/>
</dbReference>
<organism evidence="7 8">
    <name type="scientific">Adiantum capillus-veneris</name>
    <name type="common">Maidenhair fern</name>
    <dbReference type="NCBI Taxonomy" id="13818"/>
    <lineage>
        <taxon>Eukaryota</taxon>
        <taxon>Viridiplantae</taxon>
        <taxon>Streptophyta</taxon>
        <taxon>Embryophyta</taxon>
        <taxon>Tracheophyta</taxon>
        <taxon>Polypodiopsida</taxon>
        <taxon>Polypodiidae</taxon>
        <taxon>Polypodiales</taxon>
        <taxon>Pteridineae</taxon>
        <taxon>Pteridaceae</taxon>
        <taxon>Vittarioideae</taxon>
        <taxon>Adiantum</taxon>
    </lineage>
</organism>
<feature type="transmembrane region" description="Helical" evidence="6">
    <location>
        <begin position="6"/>
        <end position="24"/>
    </location>
</feature>
<feature type="transmembrane region" description="Helical" evidence="6">
    <location>
        <begin position="161"/>
        <end position="178"/>
    </location>
</feature>
<keyword evidence="4 6" id="KW-1133">Transmembrane helix</keyword>
<evidence type="ECO:0000256" key="1">
    <source>
        <dbReference type="ARBA" id="ARBA00004141"/>
    </source>
</evidence>
<feature type="transmembrane region" description="Helical" evidence="6">
    <location>
        <begin position="62"/>
        <end position="90"/>
    </location>
</feature>
<comment type="similarity">
    <text evidence="2">Belongs to the 4-toluene sulfonate uptake permease (TSUP) (TC 2.A.102) family.</text>
</comment>
<dbReference type="PANTHER" id="PTHR14255:SF3">
    <property type="entry name" value="SULFITE EXPORTER TAUE_SAFE FAMILY PROTEIN 5-RELATED"/>
    <property type="match status" value="1"/>
</dbReference>